<evidence type="ECO:0008006" key="3">
    <source>
        <dbReference type="Google" id="ProtNLM"/>
    </source>
</evidence>
<gene>
    <name evidence="1" type="ORF">DSM107010_03440</name>
</gene>
<reference evidence="1 2" key="1">
    <citation type="journal article" date="2019" name="Genome Biol. Evol.">
        <title>Day and night: Metabolic profiles and evolutionary relationships of six axenic non-marine cyanobacteria.</title>
        <authorList>
            <person name="Will S.E."/>
            <person name="Henke P."/>
            <person name="Boedeker C."/>
            <person name="Huang S."/>
            <person name="Brinkmann H."/>
            <person name="Rohde M."/>
            <person name="Jarek M."/>
            <person name="Friedl T."/>
            <person name="Seufert S."/>
            <person name="Schumacher M."/>
            <person name="Overmann J."/>
            <person name="Neumann-Schaal M."/>
            <person name="Petersen J."/>
        </authorList>
    </citation>
    <scope>NUCLEOTIDE SEQUENCE [LARGE SCALE GENOMIC DNA]</scope>
    <source>
        <strain evidence="1 2">SAG 39.79</strain>
    </source>
</reference>
<keyword evidence="2" id="KW-1185">Reference proteome</keyword>
<evidence type="ECO:0000313" key="1">
    <source>
        <dbReference type="EMBL" id="RUT14313.1"/>
    </source>
</evidence>
<dbReference type="PANTHER" id="PTHR35690">
    <property type="entry name" value="OS01G0363500 PROTEIN"/>
    <property type="match status" value="1"/>
</dbReference>
<evidence type="ECO:0000313" key="2">
    <source>
        <dbReference type="Proteomes" id="UP000282574"/>
    </source>
</evidence>
<dbReference type="Proteomes" id="UP000282574">
    <property type="component" value="Unassembled WGS sequence"/>
</dbReference>
<name>A0AB37US87_9CYAN</name>
<dbReference type="RefSeq" id="WP_106166721.1">
    <property type="nucleotide sequence ID" value="NZ_JAVKZF010000006.1"/>
</dbReference>
<dbReference type="AlphaFoldDB" id="A0AB37US87"/>
<proteinExistence type="predicted"/>
<dbReference type="EMBL" id="RSCK01000002">
    <property type="protein sequence ID" value="RUT14313.1"/>
    <property type="molecule type" value="Genomic_DNA"/>
</dbReference>
<sequence>MMGELSTTVPDYLEILSKVAIAARSGNRDAEGGLLRNHRPTAKVVVSALLQAERAAKQQRLVYPLESLLGDWRLYFTAPRNAKLQNGVAQGNGFYIPQIAPAQISFHSRERLEIGNQVQFGSLLFKLTGPARYLGKKNLLAFDFAQMQLRLFNRTVYQGKFNSGKRAGTFEEQPISKLPFFAFFLITEDYIAARGRGGGLAIWIKQVA</sequence>
<protein>
    <recommendedName>
        <fullName evidence="3">Plastid lipid-associated protein/fibrillin conserved domain-containing protein</fullName>
    </recommendedName>
</protein>
<organism evidence="1 2">
    <name type="scientific">Chroococcidiopsis cubana SAG 39.79</name>
    <dbReference type="NCBI Taxonomy" id="388085"/>
    <lineage>
        <taxon>Bacteria</taxon>
        <taxon>Bacillati</taxon>
        <taxon>Cyanobacteriota</taxon>
        <taxon>Cyanophyceae</taxon>
        <taxon>Chroococcidiopsidales</taxon>
        <taxon>Chroococcidiopsidaceae</taxon>
        <taxon>Chroococcidiopsis</taxon>
    </lineage>
</organism>
<comment type="caution">
    <text evidence="1">The sequence shown here is derived from an EMBL/GenBank/DDBJ whole genome shotgun (WGS) entry which is preliminary data.</text>
</comment>
<accession>A0AB37US87</accession>
<dbReference type="PANTHER" id="PTHR35690:SF1">
    <property type="entry name" value="OS01G0363500 PROTEIN"/>
    <property type="match status" value="1"/>
</dbReference>